<keyword evidence="1" id="KW-0560">Oxidoreductase</keyword>
<protein>
    <submittedName>
        <fullName evidence="4">NAD(P)-binding protein</fullName>
    </submittedName>
</protein>
<feature type="domain" description="3-beta hydroxysteroid dehydrogenase/isomerase" evidence="3">
    <location>
        <begin position="4"/>
        <end position="101"/>
    </location>
</feature>
<evidence type="ECO:0000313" key="5">
    <source>
        <dbReference type="Proteomes" id="UP000070444"/>
    </source>
</evidence>
<dbReference type="SUPFAM" id="SSF51735">
    <property type="entry name" value="NAD(P)-binding Rossmann-fold domains"/>
    <property type="match status" value="1"/>
</dbReference>
<evidence type="ECO:0000256" key="1">
    <source>
        <dbReference type="ARBA" id="ARBA00023002"/>
    </source>
</evidence>
<dbReference type="InterPro" id="IPR036291">
    <property type="entry name" value="NAD(P)-bd_dom_sf"/>
</dbReference>
<dbReference type="Gene3D" id="3.40.50.720">
    <property type="entry name" value="NAD(P)-binding Rossmann-like Domain"/>
    <property type="match status" value="1"/>
</dbReference>
<dbReference type="InterPro" id="IPR002225">
    <property type="entry name" value="3Beta_OHSteriod_DH/Estase"/>
</dbReference>
<evidence type="ECO:0000259" key="3">
    <source>
        <dbReference type="Pfam" id="PF01073"/>
    </source>
</evidence>
<proteinExistence type="inferred from homology"/>
<dbReference type="EMBL" id="KQ964565">
    <property type="protein sequence ID" value="KXN68662.1"/>
    <property type="molecule type" value="Genomic_DNA"/>
</dbReference>
<comment type="similarity">
    <text evidence="2">Belongs to the NAD(P)-dependent epimerase/dehydratase family. Dihydroflavonol-4-reductase subfamily.</text>
</comment>
<dbReference type="OrthoDB" id="2735536at2759"/>
<name>A0A137P0Y4_CONC2</name>
<accession>A0A137P0Y4</accession>
<dbReference type="InterPro" id="IPR050425">
    <property type="entry name" value="NAD(P)_dehydrat-like"/>
</dbReference>
<sequence>MSQLYKPAVDGTQNILNSCTKSNKVKVITYTSSVGTMASHHPEAGIYNESSWQNLYKLEDGPYHYSKIQAEKLFLKFIEDNKRFRGVVVNPGAIMGPYVNYELEKLSPYQLEDYYMDYFPFIDVGDLAKSHELAMLNPNAKVCNGENNNDVIYAPNKAKEILGLNFTDWKDTVRDTAEQLIE</sequence>
<dbReference type="PANTHER" id="PTHR10366">
    <property type="entry name" value="NAD DEPENDENT EPIMERASE/DEHYDRATASE"/>
    <property type="match status" value="1"/>
</dbReference>
<evidence type="ECO:0000313" key="4">
    <source>
        <dbReference type="EMBL" id="KXN68662.1"/>
    </source>
</evidence>
<reference evidence="4 5" key="1">
    <citation type="journal article" date="2015" name="Genome Biol. Evol.">
        <title>Phylogenomic analyses indicate that early fungi evolved digesting cell walls of algal ancestors of land plants.</title>
        <authorList>
            <person name="Chang Y."/>
            <person name="Wang S."/>
            <person name="Sekimoto S."/>
            <person name="Aerts A.L."/>
            <person name="Choi C."/>
            <person name="Clum A."/>
            <person name="LaButti K.M."/>
            <person name="Lindquist E.A."/>
            <person name="Yee Ngan C."/>
            <person name="Ohm R.A."/>
            <person name="Salamov A.A."/>
            <person name="Grigoriev I.V."/>
            <person name="Spatafora J.W."/>
            <person name="Berbee M.L."/>
        </authorList>
    </citation>
    <scope>NUCLEOTIDE SEQUENCE [LARGE SCALE GENOMIC DNA]</scope>
    <source>
        <strain evidence="4 5">NRRL 28638</strain>
    </source>
</reference>
<gene>
    <name evidence="4" type="ORF">CONCODRAFT_8983</name>
</gene>
<organism evidence="4 5">
    <name type="scientific">Conidiobolus coronatus (strain ATCC 28846 / CBS 209.66 / NRRL 28638)</name>
    <name type="common">Delacroixia coronata</name>
    <dbReference type="NCBI Taxonomy" id="796925"/>
    <lineage>
        <taxon>Eukaryota</taxon>
        <taxon>Fungi</taxon>
        <taxon>Fungi incertae sedis</taxon>
        <taxon>Zoopagomycota</taxon>
        <taxon>Entomophthoromycotina</taxon>
        <taxon>Entomophthoromycetes</taxon>
        <taxon>Entomophthorales</taxon>
        <taxon>Ancylistaceae</taxon>
        <taxon>Conidiobolus</taxon>
    </lineage>
</organism>
<dbReference type="Proteomes" id="UP000070444">
    <property type="component" value="Unassembled WGS sequence"/>
</dbReference>
<dbReference type="Pfam" id="PF01073">
    <property type="entry name" value="3Beta_HSD"/>
    <property type="match status" value="1"/>
</dbReference>
<dbReference type="PANTHER" id="PTHR10366:SF564">
    <property type="entry name" value="STEROL-4-ALPHA-CARBOXYLATE 3-DEHYDROGENASE, DECARBOXYLATING"/>
    <property type="match status" value="1"/>
</dbReference>
<evidence type="ECO:0000256" key="2">
    <source>
        <dbReference type="ARBA" id="ARBA00023445"/>
    </source>
</evidence>
<dbReference type="AlphaFoldDB" id="A0A137P0Y4"/>
<dbReference type="STRING" id="796925.A0A137P0Y4"/>
<keyword evidence="5" id="KW-1185">Reference proteome</keyword>
<dbReference type="GO" id="GO:0016616">
    <property type="term" value="F:oxidoreductase activity, acting on the CH-OH group of donors, NAD or NADP as acceptor"/>
    <property type="evidence" value="ECO:0007669"/>
    <property type="project" value="InterPro"/>
</dbReference>
<dbReference type="GO" id="GO:0006694">
    <property type="term" value="P:steroid biosynthetic process"/>
    <property type="evidence" value="ECO:0007669"/>
    <property type="project" value="InterPro"/>
</dbReference>